<evidence type="ECO:0000256" key="2">
    <source>
        <dbReference type="ARBA" id="ARBA00022448"/>
    </source>
</evidence>
<dbReference type="AlphaFoldDB" id="A0A5J5G432"/>
<dbReference type="RefSeq" id="WP_150434026.1">
    <property type="nucleotide sequence ID" value="NZ_VYKJ01000002.1"/>
</dbReference>
<feature type="transmembrane region" description="Helical" evidence="8">
    <location>
        <begin position="154"/>
        <end position="180"/>
    </location>
</feature>
<feature type="transmembrane region" description="Helical" evidence="8">
    <location>
        <begin position="248"/>
        <end position="270"/>
    </location>
</feature>
<dbReference type="PANTHER" id="PTHR43386:SF1">
    <property type="entry name" value="D,D-DIPEPTIDE TRANSPORT SYSTEM PERMEASE PROTEIN DDPC-RELATED"/>
    <property type="match status" value="1"/>
</dbReference>
<evidence type="ECO:0000256" key="7">
    <source>
        <dbReference type="ARBA" id="ARBA00023136"/>
    </source>
</evidence>
<evidence type="ECO:0000259" key="9">
    <source>
        <dbReference type="PROSITE" id="PS50928"/>
    </source>
</evidence>
<keyword evidence="11" id="KW-1185">Reference proteome</keyword>
<protein>
    <submittedName>
        <fullName evidence="10">ABC transporter permease subunit</fullName>
    </submittedName>
</protein>
<evidence type="ECO:0000256" key="5">
    <source>
        <dbReference type="ARBA" id="ARBA00022692"/>
    </source>
</evidence>
<name>A0A5J5G432_9GAMM</name>
<dbReference type="Gene3D" id="1.10.3720.10">
    <property type="entry name" value="MetI-like"/>
    <property type="match status" value="1"/>
</dbReference>
<feature type="transmembrane region" description="Helical" evidence="8">
    <location>
        <begin position="559"/>
        <end position="583"/>
    </location>
</feature>
<dbReference type="SUPFAM" id="SSF161098">
    <property type="entry name" value="MetI-like"/>
    <property type="match status" value="1"/>
</dbReference>
<keyword evidence="6 8" id="KW-1133">Transmembrane helix</keyword>
<accession>A0A5J5G432</accession>
<proteinExistence type="inferred from homology"/>
<dbReference type="Proteomes" id="UP000335415">
    <property type="component" value="Unassembled WGS sequence"/>
</dbReference>
<reference evidence="10 11" key="1">
    <citation type="submission" date="2019-09" db="EMBL/GenBank/DDBJ databases">
        <authorList>
            <person name="Li Y."/>
        </authorList>
    </citation>
    <scope>NUCLEOTIDE SEQUENCE [LARGE SCALE GENOMIC DNA]</scope>
    <source>
        <strain evidence="10 11">L3-3HA</strain>
    </source>
</reference>
<feature type="transmembrane region" description="Helical" evidence="8">
    <location>
        <begin position="400"/>
        <end position="421"/>
    </location>
</feature>
<evidence type="ECO:0000256" key="6">
    <source>
        <dbReference type="ARBA" id="ARBA00022989"/>
    </source>
</evidence>
<feature type="domain" description="ABC transmembrane type-1" evidence="9">
    <location>
        <begin position="396"/>
        <end position="582"/>
    </location>
</feature>
<feature type="transmembrane region" description="Helical" evidence="8">
    <location>
        <begin position="122"/>
        <end position="142"/>
    </location>
</feature>
<comment type="caution">
    <text evidence="10">The sequence shown here is derived from an EMBL/GenBank/DDBJ whole genome shotgun (WGS) entry which is preliminary data.</text>
</comment>
<dbReference type="OrthoDB" id="8480309at2"/>
<organism evidence="10 11">
    <name type="scientific">Affinibrenneria salicis</name>
    <dbReference type="NCBI Taxonomy" id="2590031"/>
    <lineage>
        <taxon>Bacteria</taxon>
        <taxon>Pseudomonadati</taxon>
        <taxon>Pseudomonadota</taxon>
        <taxon>Gammaproteobacteria</taxon>
        <taxon>Enterobacterales</taxon>
        <taxon>Pectobacteriaceae</taxon>
        <taxon>Affinibrenneria</taxon>
    </lineage>
</organism>
<dbReference type="InterPro" id="IPR035906">
    <property type="entry name" value="MetI-like_sf"/>
</dbReference>
<feature type="transmembrane region" description="Helical" evidence="8">
    <location>
        <begin position="21"/>
        <end position="45"/>
    </location>
</feature>
<dbReference type="CDD" id="cd06261">
    <property type="entry name" value="TM_PBP2"/>
    <property type="match status" value="1"/>
</dbReference>
<feature type="transmembrane region" description="Helical" evidence="8">
    <location>
        <begin position="343"/>
        <end position="362"/>
    </location>
</feature>
<evidence type="ECO:0000313" key="11">
    <source>
        <dbReference type="Proteomes" id="UP000335415"/>
    </source>
</evidence>
<evidence type="ECO:0000256" key="4">
    <source>
        <dbReference type="ARBA" id="ARBA00022519"/>
    </source>
</evidence>
<dbReference type="InterPro" id="IPR050366">
    <property type="entry name" value="BP-dependent_transpt_permease"/>
</dbReference>
<dbReference type="PANTHER" id="PTHR43386">
    <property type="entry name" value="OLIGOPEPTIDE TRANSPORT SYSTEM PERMEASE PROTEIN APPC"/>
    <property type="match status" value="1"/>
</dbReference>
<sequence>MAVLQFCRRCARLPVGGVPSPLVTLLSRVLTLSAVLTLIGLLPWLSGRDPALALLRARSSEREATPETLAAIRQHLGLDQGPLAILQQWLTRLLQGDAGDSWVSGRPVLPGMLEAAGVSLTLMFYALLVALPVTALLCLNTLRRGLRGENQRSSGLWAAALTALPEFLLSSLLLAAGAVWLRWFPPYGWHGWQYVVLPALALGIPAGGLLGRLLGDALTTTFSEPWLLTWSVAGIPARRRLAAVLRRTLPAVMPQVGLVIVGLTGGAIAVEKVFAIPGLGRATLGAAAAQDLPALQCGILILLLIAALAGIGANSLRRLLLGRAIDSGALPIPAGRIAAGRRAWLIPLGAAVLLLALVAAGLPRDALSSGFERLQPPGAGLPFGADATGRDLLARVAHGALTTSLTALAVTLGCLLIGLVIGQFPRLFSGPVEVTNAMPPVIAGMLIASLLGPTLYGAALAVLLVSWAPLAAHTAALAVETRAQTHVRIAPVLGVGRLRLLTHYIIPSLIGPVTRHAMLRLPGIALALAGLGFLGLGQQPPQPEWGRVLAEGMPYAERAVWTVLAPIGALVLLSVLAVSLGNLTRRSR</sequence>
<keyword evidence="5 8" id="KW-0812">Transmembrane</keyword>
<comment type="similarity">
    <text evidence="8">Belongs to the binding-protein-dependent transport system permease family.</text>
</comment>
<evidence type="ECO:0000256" key="3">
    <source>
        <dbReference type="ARBA" id="ARBA00022475"/>
    </source>
</evidence>
<gene>
    <name evidence="10" type="ORF">FJU30_05720</name>
</gene>
<dbReference type="GO" id="GO:0055085">
    <property type="term" value="P:transmembrane transport"/>
    <property type="evidence" value="ECO:0007669"/>
    <property type="project" value="InterPro"/>
</dbReference>
<keyword evidence="4" id="KW-0997">Cell inner membrane</keyword>
<feature type="transmembrane region" description="Helical" evidence="8">
    <location>
        <begin position="441"/>
        <end position="467"/>
    </location>
</feature>
<feature type="transmembrane region" description="Helical" evidence="8">
    <location>
        <begin position="293"/>
        <end position="313"/>
    </location>
</feature>
<keyword evidence="3" id="KW-1003">Cell membrane</keyword>
<evidence type="ECO:0000256" key="8">
    <source>
        <dbReference type="RuleBase" id="RU363032"/>
    </source>
</evidence>
<dbReference type="GO" id="GO:0005886">
    <property type="term" value="C:plasma membrane"/>
    <property type="evidence" value="ECO:0007669"/>
    <property type="project" value="UniProtKB-SubCell"/>
</dbReference>
<keyword evidence="7 8" id="KW-0472">Membrane</keyword>
<evidence type="ECO:0000256" key="1">
    <source>
        <dbReference type="ARBA" id="ARBA00004429"/>
    </source>
</evidence>
<dbReference type="InterPro" id="IPR000515">
    <property type="entry name" value="MetI-like"/>
</dbReference>
<feature type="transmembrane region" description="Helical" evidence="8">
    <location>
        <begin position="192"/>
        <end position="214"/>
    </location>
</feature>
<dbReference type="EMBL" id="VYKJ01000002">
    <property type="protein sequence ID" value="KAA9001788.1"/>
    <property type="molecule type" value="Genomic_DNA"/>
</dbReference>
<dbReference type="PROSITE" id="PS50928">
    <property type="entry name" value="ABC_TM1"/>
    <property type="match status" value="1"/>
</dbReference>
<dbReference type="Pfam" id="PF00528">
    <property type="entry name" value="BPD_transp_1"/>
    <property type="match status" value="2"/>
</dbReference>
<evidence type="ECO:0000313" key="10">
    <source>
        <dbReference type="EMBL" id="KAA9001788.1"/>
    </source>
</evidence>
<comment type="subcellular location">
    <subcellularLocation>
        <location evidence="1">Cell inner membrane</location>
        <topology evidence="1">Multi-pass membrane protein</topology>
    </subcellularLocation>
    <subcellularLocation>
        <location evidence="8">Cell membrane</location>
        <topology evidence="8">Multi-pass membrane protein</topology>
    </subcellularLocation>
</comment>
<keyword evidence="2 8" id="KW-0813">Transport</keyword>